<dbReference type="Gene3D" id="3.40.630.30">
    <property type="match status" value="1"/>
</dbReference>
<feature type="domain" description="N-acetyltransferase" evidence="1">
    <location>
        <begin position="10"/>
        <end position="214"/>
    </location>
</feature>
<dbReference type="PANTHER" id="PTHR42663">
    <property type="entry name" value="HYDROLASE C777.06C-RELATED-RELATED"/>
    <property type="match status" value="1"/>
</dbReference>
<name>A0A139AQD7_GONPJ</name>
<evidence type="ECO:0000259" key="1">
    <source>
        <dbReference type="PROSITE" id="PS51186"/>
    </source>
</evidence>
<dbReference type="SUPFAM" id="SSF56281">
    <property type="entry name" value="Metallo-hydrolase/oxidoreductase"/>
    <property type="match status" value="1"/>
</dbReference>
<dbReference type="Pfam" id="PF13508">
    <property type="entry name" value="Acetyltransf_7"/>
    <property type="match status" value="1"/>
</dbReference>
<dbReference type="PROSITE" id="PS51186">
    <property type="entry name" value="GNAT"/>
    <property type="match status" value="1"/>
</dbReference>
<dbReference type="Gene3D" id="3.60.15.10">
    <property type="entry name" value="Ribonuclease Z/Hydroxyacylglutathione hydrolase-like"/>
    <property type="match status" value="1"/>
</dbReference>
<dbReference type="InterPro" id="IPR001279">
    <property type="entry name" value="Metallo-B-lactamas"/>
</dbReference>
<proteinExistence type="predicted"/>
<keyword evidence="3" id="KW-1185">Reference proteome</keyword>
<dbReference type="EMBL" id="KQ965741">
    <property type="protein sequence ID" value="KXS18695.1"/>
    <property type="molecule type" value="Genomic_DNA"/>
</dbReference>
<reference evidence="2 3" key="1">
    <citation type="journal article" date="2015" name="Genome Biol. Evol.">
        <title>Phylogenomic analyses indicate that early fungi evolved digesting cell walls of algal ancestors of land plants.</title>
        <authorList>
            <person name="Chang Y."/>
            <person name="Wang S."/>
            <person name="Sekimoto S."/>
            <person name="Aerts A.L."/>
            <person name="Choi C."/>
            <person name="Clum A."/>
            <person name="LaButti K.M."/>
            <person name="Lindquist E.A."/>
            <person name="Yee Ngan C."/>
            <person name="Ohm R.A."/>
            <person name="Salamov A.A."/>
            <person name="Grigoriev I.V."/>
            <person name="Spatafora J.W."/>
            <person name="Berbee M.L."/>
        </authorList>
    </citation>
    <scope>NUCLEOTIDE SEQUENCE [LARGE SCALE GENOMIC DNA]</scope>
    <source>
        <strain evidence="2 3">JEL478</strain>
    </source>
</reference>
<dbReference type="OrthoDB" id="341300at2759"/>
<dbReference type="InterPro" id="IPR016181">
    <property type="entry name" value="Acyl_CoA_acyltransferase"/>
</dbReference>
<dbReference type="Pfam" id="PF12706">
    <property type="entry name" value="Lactamase_B_2"/>
    <property type="match status" value="1"/>
</dbReference>
<dbReference type="GO" id="GO:0016747">
    <property type="term" value="F:acyltransferase activity, transferring groups other than amino-acyl groups"/>
    <property type="evidence" value="ECO:0007669"/>
    <property type="project" value="InterPro"/>
</dbReference>
<gene>
    <name evidence="2" type="ORF">M427DRAFT_153070</name>
</gene>
<dbReference type="STRING" id="1344416.A0A139AQD7"/>
<sequence>MDKPSPPLQIRIRPYNAGDLDTLVLLWRLSREASLPRDFLKRTLHTLTEDHAYLKKAKERSNSTVFVAETLPSSAHGPRIAGFIAVSPKPPTTPKANNCPPSPTSIHSSAASNGAPTYFLLIHFLYVHPDYFWRGVGSSLLAHLLLSQTIREVFSIQQSLPTPHKVHVNCSLYTLQINKAARSFYEGKGFKLVAMGVSPPPENEPDCFFSKGVEVDLGVQGPAALREAKPDTPADVLAELIFMGTGTSSQVPNTHCLTHTPVWCRVCFEATCFEVRDSSTGTLLARGTSTPGHTPTAAKGMLSGNEYFATIMGQWTQKSATTELPETSPIMENPGLLSAGDTVPDISSLTASSLASTPIPTASPSPPPRSLAAPQRLPVRPVVVWNRNRRRNTGCVITYRPVKGGPRKNLLIDCGKSFYEASLDIFNRHRIRTIDALLLTHGHADAMFGLDDLRQFTIGPPGYRVQDHVDVYCNTETMQVIESAFPYLVDKTKATGGGDVSSLKFHVLDEAKPHQYQPVLIDGCVEVEPFEVEHGLISPITPYMSLGFRIGKNRELVYVSDVSKFPDEAIERCFGCGVLVLDALKDDPHPSHFSVSQAIECALRIRPTKLCLLVGWSHFKTHDEINDVLSAHPGLRAAGITVRAAYDGEKVEL</sequence>
<organism evidence="2 3">
    <name type="scientific">Gonapodya prolifera (strain JEL478)</name>
    <name type="common">Monoblepharis prolifera</name>
    <dbReference type="NCBI Taxonomy" id="1344416"/>
    <lineage>
        <taxon>Eukaryota</taxon>
        <taxon>Fungi</taxon>
        <taxon>Fungi incertae sedis</taxon>
        <taxon>Chytridiomycota</taxon>
        <taxon>Chytridiomycota incertae sedis</taxon>
        <taxon>Monoblepharidomycetes</taxon>
        <taxon>Monoblepharidales</taxon>
        <taxon>Gonapodyaceae</taxon>
        <taxon>Gonapodya</taxon>
    </lineage>
</organism>
<protein>
    <recommendedName>
        <fullName evidence="1">N-acetyltransferase domain-containing protein</fullName>
    </recommendedName>
</protein>
<dbReference type="AlphaFoldDB" id="A0A139AQD7"/>
<evidence type="ECO:0000313" key="3">
    <source>
        <dbReference type="Proteomes" id="UP000070544"/>
    </source>
</evidence>
<evidence type="ECO:0000313" key="2">
    <source>
        <dbReference type="EMBL" id="KXS18695.1"/>
    </source>
</evidence>
<dbReference type="SUPFAM" id="SSF55729">
    <property type="entry name" value="Acyl-CoA N-acyltransferases (Nat)"/>
    <property type="match status" value="1"/>
</dbReference>
<dbReference type="InterPro" id="IPR036866">
    <property type="entry name" value="RibonucZ/Hydroxyglut_hydro"/>
</dbReference>
<dbReference type="Proteomes" id="UP000070544">
    <property type="component" value="Unassembled WGS sequence"/>
</dbReference>
<dbReference type="PANTHER" id="PTHR42663:SF6">
    <property type="entry name" value="HYDROLASE C777.06C-RELATED"/>
    <property type="match status" value="1"/>
</dbReference>
<accession>A0A139AQD7</accession>
<dbReference type="InterPro" id="IPR000182">
    <property type="entry name" value="GNAT_dom"/>
</dbReference>
<dbReference type="CDD" id="cd16279">
    <property type="entry name" value="metallo-hydrolase-like_MBL-fold"/>
    <property type="match status" value="1"/>
</dbReference>